<dbReference type="Gene3D" id="2.20.25.20">
    <property type="match status" value="1"/>
</dbReference>
<evidence type="ECO:0000256" key="2">
    <source>
        <dbReference type="ARBA" id="ARBA00004167"/>
    </source>
</evidence>
<dbReference type="Gene3D" id="1.20.120.1750">
    <property type="match status" value="1"/>
</dbReference>
<reference evidence="18" key="1">
    <citation type="submission" date="2021-09" db="EMBL/GenBank/DDBJ databases">
        <authorList>
            <consortium name="AG Swart"/>
            <person name="Singh M."/>
            <person name="Singh A."/>
            <person name="Seah K."/>
            <person name="Emmerich C."/>
        </authorList>
    </citation>
    <scope>NUCLEOTIDE SEQUENCE</scope>
    <source>
        <strain evidence="18">ATCC30299</strain>
    </source>
</reference>
<evidence type="ECO:0000256" key="4">
    <source>
        <dbReference type="ARBA" id="ARBA00012251"/>
    </source>
</evidence>
<feature type="domain" description="RING-type" evidence="16">
    <location>
        <begin position="21"/>
        <end position="66"/>
    </location>
</feature>
<dbReference type="GO" id="GO:0061630">
    <property type="term" value="F:ubiquitin protein ligase activity"/>
    <property type="evidence" value="ECO:0007669"/>
    <property type="project" value="UniProtKB-EC"/>
</dbReference>
<dbReference type="Pfam" id="PF01485">
    <property type="entry name" value="IBR"/>
    <property type="match status" value="2"/>
</dbReference>
<sequence>MKELAPYVQMTDLDDSLKVACPICYNEFDSADLLSLSCGDKFCKNCLEMFLTNNINDGKISAIVCPNSTCNAVLADNFIESLVTKELYEKFLKIRENKTLEKNPNLIWCPVPDCGGYSYISGPGKNQLSCNKCDTKFCSECISRWHEGSCQRDQLLDDYIVNNKLKRCPVCASYIEKAFGCPSVTCTCGSTICWKCGKIIDESHDMAKCMLGGSYGSASWILIVILIFSWVLFPFELGFLTIYFMEDWGDPNQRSFRKLKPFFYFILVLLSPIGLVLALLFGGMTPGTMLVLNIAKALKFEEKMNKRISNLIVTVLWLLIVPVIVALVVVAFLLVNALLPLAGISLMVAKLSNKNQ</sequence>
<dbReference type="SUPFAM" id="SSF57850">
    <property type="entry name" value="RING/U-box"/>
    <property type="match status" value="3"/>
</dbReference>
<name>A0AAU9J145_9CILI</name>
<dbReference type="GO" id="GO:0005737">
    <property type="term" value="C:cytoplasm"/>
    <property type="evidence" value="ECO:0007669"/>
    <property type="project" value="UniProtKB-ARBA"/>
</dbReference>
<dbReference type="GO" id="GO:0031090">
    <property type="term" value="C:organelle membrane"/>
    <property type="evidence" value="ECO:0007669"/>
    <property type="project" value="UniProtKB-ARBA"/>
</dbReference>
<dbReference type="InterPro" id="IPR013083">
    <property type="entry name" value="Znf_RING/FYVE/PHD"/>
</dbReference>
<dbReference type="SMART" id="SM00647">
    <property type="entry name" value="IBR"/>
    <property type="match status" value="2"/>
</dbReference>
<keyword evidence="12 15" id="KW-1133">Transmembrane helix</keyword>
<keyword evidence="5" id="KW-0808">Transferase</keyword>
<keyword evidence="10" id="KW-0833">Ubl conjugation pathway</keyword>
<evidence type="ECO:0000256" key="14">
    <source>
        <dbReference type="PROSITE-ProRule" id="PRU00175"/>
    </source>
</evidence>
<evidence type="ECO:0000256" key="10">
    <source>
        <dbReference type="ARBA" id="ARBA00022786"/>
    </source>
</evidence>
<feature type="transmembrane region" description="Helical" evidence="15">
    <location>
        <begin position="262"/>
        <end position="295"/>
    </location>
</feature>
<feature type="domain" description="RING-type" evidence="17">
    <location>
        <begin position="17"/>
        <end position="221"/>
    </location>
</feature>
<evidence type="ECO:0000259" key="16">
    <source>
        <dbReference type="PROSITE" id="PS50089"/>
    </source>
</evidence>
<dbReference type="FunFam" id="3.30.40.10:FF:000051">
    <property type="entry name" value="RBR-type E3 ubiquitin transferase"/>
    <property type="match status" value="1"/>
</dbReference>
<dbReference type="InterPro" id="IPR001841">
    <property type="entry name" value="Znf_RING"/>
</dbReference>
<feature type="transmembrane region" description="Helical" evidence="15">
    <location>
        <begin position="220"/>
        <end position="242"/>
    </location>
</feature>
<evidence type="ECO:0000256" key="9">
    <source>
        <dbReference type="ARBA" id="ARBA00022771"/>
    </source>
</evidence>
<dbReference type="AlphaFoldDB" id="A0AAU9J145"/>
<keyword evidence="8" id="KW-0677">Repeat</keyword>
<keyword evidence="7" id="KW-0479">Metal-binding</keyword>
<protein>
    <recommendedName>
        <fullName evidence="4">RBR-type E3 ubiquitin transferase</fullName>
        <ecNumber evidence="4">2.3.2.31</ecNumber>
    </recommendedName>
</protein>
<comment type="pathway">
    <text evidence="3">Protein modification; protein ubiquitination.</text>
</comment>
<proteinExistence type="predicted"/>
<evidence type="ECO:0000256" key="11">
    <source>
        <dbReference type="ARBA" id="ARBA00022833"/>
    </source>
</evidence>
<evidence type="ECO:0000256" key="6">
    <source>
        <dbReference type="ARBA" id="ARBA00022692"/>
    </source>
</evidence>
<evidence type="ECO:0000256" key="8">
    <source>
        <dbReference type="ARBA" id="ARBA00022737"/>
    </source>
</evidence>
<evidence type="ECO:0000313" key="19">
    <source>
        <dbReference type="Proteomes" id="UP001162131"/>
    </source>
</evidence>
<keyword evidence="11" id="KW-0862">Zinc</keyword>
<dbReference type="PROSITE" id="PS51873">
    <property type="entry name" value="TRIAD"/>
    <property type="match status" value="1"/>
</dbReference>
<dbReference type="EC" id="2.3.2.31" evidence="4"/>
<gene>
    <name evidence="18" type="ORF">BSTOLATCC_MIC18505</name>
</gene>
<dbReference type="GO" id="GO:0016567">
    <property type="term" value="P:protein ubiquitination"/>
    <property type="evidence" value="ECO:0007669"/>
    <property type="project" value="InterPro"/>
</dbReference>
<organism evidence="18 19">
    <name type="scientific">Blepharisma stoltei</name>
    <dbReference type="NCBI Taxonomy" id="1481888"/>
    <lineage>
        <taxon>Eukaryota</taxon>
        <taxon>Sar</taxon>
        <taxon>Alveolata</taxon>
        <taxon>Ciliophora</taxon>
        <taxon>Postciliodesmatophora</taxon>
        <taxon>Heterotrichea</taxon>
        <taxon>Heterotrichida</taxon>
        <taxon>Blepharismidae</taxon>
        <taxon>Blepharisma</taxon>
    </lineage>
</organism>
<evidence type="ECO:0000256" key="15">
    <source>
        <dbReference type="SAM" id="Phobius"/>
    </source>
</evidence>
<evidence type="ECO:0000256" key="7">
    <source>
        <dbReference type="ARBA" id="ARBA00022723"/>
    </source>
</evidence>
<dbReference type="InterPro" id="IPR031127">
    <property type="entry name" value="E3_UB_ligase_RBR"/>
</dbReference>
<evidence type="ECO:0000256" key="5">
    <source>
        <dbReference type="ARBA" id="ARBA00022679"/>
    </source>
</evidence>
<dbReference type="PROSITE" id="PS50089">
    <property type="entry name" value="ZF_RING_2"/>
    <property type="match status" value="1"/>
</dbReference>
<feature type="transmembrane region" description="Helical" evidence="15">
    <location>
        <begin position="315"/>
        <end position="339"/>
    </location>
</feature>
<evidence type="ECO:0000256" key="3">
    <source>
        <dbReference type="ARBA" id="ARBA00004906"/>
    </source>
</evidence>
<evidence type="ECO:0000259" key="17">
    <source>
        <dbReference type="PROSITE" id="PS51873"/>
    </source>
</evidence>
<comment type="subcellular location">
    <subcellularLocation>
        <location evidence="2">Membrane</location>
        <topology evidence="2">Single-pass membrane protein</topology>
    </subcellularLocation>
</comment>
<dbReference type="CDD" id="cd20335">
    <property type="entry name" value="BRcat_RBR"/>
    <property type="match status" value="1"/>
</dbReference>
<keyword evidence="6 15" id="KW-0812">Transmembrane</keyword>
<keyword evidence="13 15" id="KW-0472">Membrane</keyword>
<accession>A0AAU9J145</accession>
<evidence type="ECO:0000256" key="1">
    <source>
        <dbReference type="ARBA" id="ARBA00001798"/>
    </source>
</evidence>
<dbReference type="Gene3D" id="3.30.40.10">
    <property type="entry name" value="Zinc/RING finger domain, C3HC4 (zinc finger)"/>
    <property type="match status" value="1"/>
</dbReference>
<evidence type="ECO:0000313" key="18">
    <source>
        <dbReference type="EMBL" id="CAG9317251.1"/>
    </source>
</evidence>
<dbReference type="Proteomes" id="UP001162131">
    <property type="component" value="Unassembled WGS sequence"/>
</dbReference>
<comment type="caution">
    <text evidence="18">The sequence shown here is derived from an EMBL/GenBank/DDBJ whole genome shotgun (WGS) entry which is preliminary data.</text>
</comment>
<dbReference type="PANTHER" id="PTHR11685">
    <property type="entry name" value="RBR FAMILY RING FINGER AND IBR DOMAIN-CONTAINING"/>
    <property type="match status" value="1"/>
</dbReference>
<evidence type="ECO:0000256" key="13">
    <source>
        <dbReference type="ARBA" id="ARBA00023136"/>
    </source>
</evidence>
<keyword evidence="19" id="KW-1185">Reference proteome</keyword>
<dbReference type="GO" id="GO:0008270">
    <property type="term" value="F:zinc ion binding"/>
    <property type="evidence" value="ECO:0007669"/>
    <property type="project" value="UniProtKB-KW"/>
</dbReference>
<dbReference type="InterPro" id="IPR002867">
    <property type="entry name" value="IBR_dom"/>
</dbReference>
<dbReference type="InterPro" id="IPR044066">
    <property type="entry name" value="TRIAD_supradom"/>
</dbReference>
<comment type="catalytic activity">
    <reaction evidence="1">
        <text>[E2 ubiquitin-conjugating enzyme]-S-ubiquitinyl-L-cysteine + [acceptor protein]-L-lysine = [E2 ubiquitin-conjugating enzyme]-L-cysteine + [acceptor protein]-N(6)-ubiquitinyl-L-lysine.</text>
        <dbReference type="EC" id="2.3.2.31"/>
    </reaction>
</comment>
<keyword evidence="9 14" id="KW-0863">Zinc-finger</keyword>
<evidence type="ECO:0000256" key="12">
    <source>
        <dbReference type="ARBA" id="ARBA00022989"/>
    </source>
</evidence>
<dbReference type="EMBL" id="CAJZBQ010000018">
    <property type="protein sequence ID" value="CAG9317251.1"/>
    <property type="molecule type" value="Genomic_DNA"/>
</dbReference>